<dbReference type="Pfam" id="PF25583">
    <property type="entry name" value="WCX"/>
    <property type="match status" value="1"/>
</dbReference>
<protein>
    <submittedName>
        <fullName evidence="3">WYL domain-containing transcriptional regulator</fullName>
    </submittedName>
</protein>
<dbReference type="InterPro" id="IPR051534">
    <property type="entry name" value="CBASS_pafABC_assoc_protein"/>
</dbReference>
<dbReference type="Proteomes" id="UP001054846">
    <property type="component" value="Chromosome"/>
</dbReference>
<gene>
    <name evidence="3" type="ORF">ISF26_06890</name>
</gene>
<feature type="domain" description="WYL" evidence="1">
    <location>
        <begin position="144"/>
        <end position="212"/>
    </location>
</feature>
<evidence type="ECO:0000313" key="4">
    <source>
        <dbReference type="Proteomes" id="UP001054846"/>
    </source>
</evidence>
<accession>A0ABY3PU02</accession>
<organism evidence="3 4">
    <name type="scientific">Gloeobacter morelensis MG652769</name>
    <dbReference type="NCBI Taxonomy" id="2781736"/>
    <lineage>
        <taxon>Bacteria</taxon>
        <taxon>Bacillati</taxon>
        <taxon>Cyanobacteriota</taxon>
        <taxon>Cyanophyceae</taxon>
        <taxon>Gloeobacterales</taxon>
        <taxon>Gloeobacteraceae</taxon>
        <taxon>Gloeobacter</taxon>
        <taxon>Gloeobacter morelensis</taxon>
    </lineage>
</organism>
<sequence length="330" mass="38095">MPSARQFERLMRMDEWIRSGQARSIGQLAQKLEVSPRTISTDTDFLRDQLKAPLEFERGGRGWYYTDPQWRLPLVPLSEGELFALVLGSRMLEAAAGAAYSQELQSAIDRLVRRMPDQTWADLQTIVEERIQFGSGGLIDLNPEVWRKLTEASQANRVVEMTYFTASRNSLSTRKFNPYLLYVYRGTNPYAIGYCHQRKEIRYFRVDRIRGLYLSEERFEREPGFSAREYLNLVFQVEAGGQPQPVAVRFNAKVAPYIRERRWHRTQQIDEHGDGSLTLRMEVPGLAEVKRWVMGYGGDAVIEEPAELVAMISQEIAKMAAHYHQVRPSL</sequence>
<dbReference type="Pfam" id="PF13280">
    <property type="entry name" value="WYL"/>
    <property type="match status" value="1"/>
</dbReference>
<evidence type="ECO:0000259" key="2">
    <source>
        <dbReference type="Pfam" id="PF25583"/>
    </source>
</evidence>
<dbReference type="InterPro" id="IPR028349">
    <property type="entry name" value="PafC-like"/>
</dbReference>
<dbReference type="InterPro" id="IPR057727">
    <property type="entry name" value="WCX_dom"/>
</dbReference>
<evidence type="ECO:0000259" key="1">
    <source>
        <dbReference type="Pfam" id="PF13280"/>
    </source>
</evidence>
<reference evidence="3 4" key="1">
    <citation type="journal article" date="2021" name="Genome Biol. Evol.">
        <title>Complete Genome Sequencing of a Novel Gloeobacter Species from a Waterfall Cave in Mexico.</title>
        <authorList>
            <person name="Saw J.H."/>
            <person name="Cardona T."/>
            <person name="Montejano G."/>
        </authorList>
    </citation>
    <scope>NUCLEOTIDE SEQUENCE [LARGE SCALE GENOMIC DNA]</scope>
    <source>
        <strain evidence="3">MG652769</strain>
    </source>
</reference>
<dbReference type="PROSITE" id="PS52050">
    <property type="entry name" value="WYL"/>
    <property type="match status" value="1"/>
</dbReference>
<proteinExistence type="predicted"/>
<dbReference type="PANTHER" id="PTHR34580">
    <property type="match status" value="1"/>
</dbReference>
<dbReference type="PANTHER" id="PTHR34580:SF9">
    <property type="entry name" value="SLL5097 PROTEIN"/>
    <property type="match status" value="1"/>
</dbReference>
<dbReference type="InterPro" id="IPR026881">
    <property type="entry name" value="WYL_dom"/>
</dbReference>
<name>A0ABY3PU02_9CYAN</name>
<keyword evidence="4" id="KW-1185">Reference proteome</keyword>
<dbReference type="PIRSF" id="PIRSF016838">
    <property type="entry name" value="PafC"/>
    <property type="match status" value="1"/>
</dbReference>
<dbReference type="EMBL" id="CP063845">
    <property type="protein sequence ID" value="UFP96926.1"/>
    <property type="molecule type" value="Genomic_DNA"/>
</dbReference>
<evidence type="ECO:0000313" key="3">
    <source>
        <dbReference type="EMBL" id="UFP96926.1"/>
    </source>
</evidence>
<feature type="domain" description="WCX" evidence="2">
    <location>
        <begin position="243"/>
        <end position="320"/>
    </location>
</feature>